<proteinExistence type="predicted"/>
<feature type="domain" description="Flagellar hook-length control protein-like C-terminal" evidence="2">
    <location>
        <begin position="276"/>
        <end position="357"/>
    </location>
</feature>
<keyword evidence="3" id="KW-0282">Flagellum</keyword>
<organism evidence="3 4">
    <name type="scientific">Rhodanobacter ginsengisoli</name>
    <dbReference type="NCBI Taxonomy" id="418646"/>
    <lineage>
        <taxon>Bacteria</taxon>
        <taxon>Pseudomonadati</taxon>
        <taxon>Pseudomonadota</taxon>
        <taxon>Gammaproteobacteria</taxon>
        <taxon>Lysobacterales</taxon>
        <taxon>Rhodanobacteraceae</taxon>
        <taxon>Rhodanobacter</taxon>
    </lineage>
</organism>
<evidence type="ECO:0000259" key="2">
    <source>
        <dbReference type="Pfam" id="PF02120"/>
    </source>
</evidence>
<reference evidence="4" key="1">
    <citation type="journal article" date="2019" name="Int. J. Syst. Evol. Microbiol.">
        <title>The Global Catalogue of Microorganisms (GCM) 10K type strain sequencing project: providing services to taxonomists for standard genome sequencing and annotation.</title>
        <authorList>
            <consortium name="The Broad Institute Genomics Platform"/>
            <consortium name="The Broad Institute Genome Sequencing Center for Infectious Disease"/>
            <person name="Wu L."/>
            <person name="Ma J."/>
        </authorList>
    </citation>
    <scope>NUCLEOTIDE SEQUENCE [LARGE SCALE GENOMIC DNA]</scope>
    <source>
        <strain evidence="4">CGMCC 1.16619</strain>
    </source>
</reference>
<name>A0ABW0QIL4_9GAMM</name>
<evidence type="ECO:0000256" key="1">
    <source>
        <dbReference type="SAM" id="MobiDB-lite"/>
    </source>
</evidence>
<dbReference type="CDD" id="cd17470">
    <property type="entry name" value="T3SS_Flik_C"/>
    <property type="match status" value="1"/>
</dbReference>
<dbReference type="InterPro" id="IPR052563">
    <property type="entry name" value="FliK"/>
</dbReference>
<dbReference type="EMBL" id="JBHSNF010000001">
    <property type="protein sequence ID" value="MFC5524804.1"/>
    <property type="molecule type" value="Genomic_DNA"/>
</dbReference>
<feature type="region of interest" description="Disordered" evidence="1">
    <location>
        <begin position="159"/>
        <end position="178"/>
    </location>
</feature>
<dbReference type="InterPro" id="IPR021136">
    <property type="entry name" value="Flagellar_hook_control-like_C"/>
</dbReference>
<feature type="compositionally biased region" description="Low complexity" evidence="1">
    <location>
        <begin position="81"/>
        <end position="96"/>
    </location>
</feature>
<gene>
    <name evidence="3" type="ORF">ACFPPA_03520</name>
</gene>
<sequence>MTATAAIATAATATASSALPSPRGVDLRDPAGDAGSFDRQFQAARQQRAPDHDAQHPTDSRDASARPHDADRPAHDQPQKAGGKPASPASAAQAAAGASTAAAAVATLTPANPGPDVAADETAVATASPLEDHAAASVAAASLAGAMLALLPSAAAALQPGGSATATTGSSAAATGPGTGATAVVDTGAATPLSTGDAGNAALTAAASAFVAGHDVLSTAAAAVPPPADSGKAPGDDPAQLTALLAAPPAAVSAAPQILQVQVPAGSPAFGHELGQQVAWLTGQGVKQASIRLHPEELGQLDVKISMNQGRVDVVFNAQHPAAVTAVQQTLPQLDHLLAQHGLSLGHAEVNQQQRGDRQDARSHARPLLAAGEVEDVQGIELRVSSGAVGLLDAFA</sequence>
<feature type="region of interest" description="Disordered" evidence="1">
    <location>
        <begin position="1"/>
        <end position="96"/>
    </location>
</feature>
<evidence type="ECO:0000313" key="3">
    <source>
        <dbReference type="EMBL" id="MFC5524804.1"/>
    </source>
</evidence>
<protein>
    <submittedName>
        <fullName evidence="3">Flagellar hook-length control protein FliK</fullName>
    </submittedName>
</protein>
<feature type="compositionally biased region" description="Low complexity" evidence="1">
    <location>
        <begin position="1"/>
        <end position="18"/>
    </location>
</feature>
<dbReference type="PANTHER" id="PTHR37533:SF2">
    <property type="entry name" value="FLAGELLAR HOOK-LENGTH CONTROL PROTEIN"/>
    <property type="match status" value="1"/>
</dbReference>
<dbReference type="Gene3D" id="3.30.750.140">
    <property type="match status" value="1"/>
</dbReference>
<feature type="compositionally biased region" description="Basic and acidic residues" evidence="1">
    <location>
        <begin position="48"/>
        <end position="78"/>
    </location>
</feature>
<dbReference type="RefSeq" id="WP_377317328.1">
    <property type="nucleotide sequence ID" value="NZ_JBHSNF010000001.1"/>
</dbReference>
<accession>A0ABW0QIL4</accession>
<dbReference type="Proteomes" id="UP001596114">
    <property type="component" value="Unassembled WGS sequence"/>
</dbReference>
<dbReference type="Pfam" id="PF02120">
    <property type="entry name" value="Flg_hook"/>
    <property type="match status" value="1"/>
</dbReference>
<dbReference type="InterPro" id="IPR038610">
    <property type="entry name" value="FliK-like_C_sf"/>
</dbReference>
<keyword evidence="3" id="KW-0966">Cell projection</keyword>
<keyword evidence="4" id="KW-1185">Reference proteome</keyword>
<comment type="caution">
    <text evidence="3">The sequence shown here is derived from an EMBL/GenBank/DDBJ whole genome shotgun (WGS) entry which is preliminary data.</text>
</comment>
<keyword evidence="3" id="KW-0969">Cilium</keyword>
<evidence type="ECO:0000313" key="4">
    <source>
        <dbReference type="Proteomes" id="UP001596114"/>
    </source>
</evidence>
<dbReference type="PANTHER" id="PTHR37533">
    <property type="entry name" value="FLAGELLAR HOOK-LENGTH CONTROL PROTEIN"/>
    <property type="match status" value="1"/>
</dbReference>